<sequence length="52" mass="5996">MCVKELLRDIEECRSRMIQLTASASFTDHSVVDTSTKLDQLLNKYYTLTAKK</sequence>
<dbReference type="InterPro" id="IPR018540">
    <property type="entry name" value="Spo0E-like"/>
</dbReference>
<dbReference type="InterPro" id="IPR036638">
    <property type="entry name" value="HLH_DNA-bd_sf"/>
</dbReference>
<dbReference type="InterPro" id="IPR037208">
    <property type="entry name" value="Spo0E-like_sf"/>
</dbReference>
<dbReference type="Gene3D" id="4.10.280.10">
    <property type="entry name" value="Helix-loop-helix DNA-binding domain"/>
    <property type="match status" value="1"/>
</dbReference>
<protein>
    <submittedName>
        <fullName evidence="1">Aspartyl-phosphate phosphatase Spo0E family protein</fullName>
    </submittedName>
</protein>
<dbReference type="SUPFAM" id="SSF140500">
    <property type="entry name" value="BAS1536-like"/>
    <property type="match status" value="1"/>
</dbReference>
<name>A0ABZ2ZIS4_9BACI</name>
<dbReference type="Pfam" id="PF09388">
    <property type="entry name" value="SpoOE-like"/>
    <property type="match status" value="1"/>
</dbReference>
<reference evidence="1 2" key="1">
    <citation type="submission" date="2024-04" db="EMBL/GenBank/DDBJ databases">
        <title>Screening of coral probiotics and analysis of their probiotic properties.</title>
        <authorList>
            <person name="Wang S."/>
        </authorList>
    </citation>
    <scope>NUCLEOTIDE SEQUENCE [LARGE SCALE GENOMIC DNA]</scope>
    <source>
        <strain evidence="1 2">GXU-Z9</strain>
    </source>
</reference>
<proteinExistence type="predicted"/>
<dbReference type="EMBL" id="CP151651">
    <property type="protein sequence ID" value="WZP07791.1"/>
    <property type="molecule type" value="Genomic_DNA"/>
</dbReference>
<evidence type="ECO:0000313" key="1">
    <source>
        <dbReference type="EMBL" id="WZP07791.1"/>
    </source>
</evidence>
<dbReference type="Proteomes" id="UP001472074">
    <property type="component" value="Chromosome"/>
</dbReference>
<gene>
    <name evidence="1" type="ORF">AADC60_01020</name>
</gene>
<dbReference type="RefSeq" id="WP_019381152.1">
    <property type="nucleotide sequence ID" value="NZ_CP097349.1"/>
</dbReference>
<organism evidence="1 2">
    <name type="scientific">Cytobacillus pseudoceanisediminis</name>
    <dbReference type="NCBI Taxonomy" id="3051614"/>
    <lineage>
        <taxon>Bacteria</taxon>
        <taxon>Bacillati</taxon>
        <taxon>Bacillota</taxon>
        <taxon>Bacilli</taxon>
        <taxon>Bacillales</taxon>
        <taxon>Bacillaceae</taxon>
        <taxon>Cytobacillus</taxon>
    </lineage>
</organism>
<keyword evidence="2" id="KW-1185">Reference proteome</keyword>
<accession>A0ABZ2ZIS4</accession>
<evidence type="ECO:0000313" key="2">
    <source>
        <dbReference type="Proteomes" id="UP001472074"/>
    </source>
</evidence>